<feature type="compositionally biased region" description="Basic and acidic residues" evidence="1">
    <location>
        <begin position="122"/>
        <end position="132"/>
    </location>
</feature>
<name>H2ZJ47_CIOSA</name>
<feature type="compositionally biased region" description="Polar residues" evidence="1">
    <location>
        <begin position="75"/>
        <end position="84"/>
    </location>
</feature>
<dbReference type="InParanoid" id="H2ZJ47"/>
<protein>
    <submittedName>
        <fullName evidence="2">Uncharacterized protein</fullName>
    </submittedName>
</protein>
<feature type="compositionally biased region" description="Basic residues" evidence="1">
    <location>
        <begin position="21"/>
        <end position="30"/>
    </location>
</feature>
<accession>H2ZJ47</accession>
<reference evidence="3" key="1">
    <citation type="submission" date="2003-08" db="EMBL/GenBank/DDBJ databases">
        <authorList>
            <person name="Birren B."/>
            <person name="Nusbaum C."/>
            <person name="Abebe A."/>
            <person name="Abouelleil A."/>
            <person name="Adekoya E."/>
            <person name="Ait-zahra M."/>
            <person name="Allen N."/>
            <person name="Allen T."/>
            <person name="An P."/>
            <person name="Anderson M."/>
            <person name="Anderson S."/>
            <person name="Arachchi H."/>
            <person name="Armbruster J."/>
            <person name="Bachantsang P."/>
            <person name="Baldwin J."/>
            <person name="Barry A."/>
            <person name="Bayul T."/>
            <person name="Blitshsteyn B."/>
            <person name="Bloom T."/>
            <person name="Blye J."/>
            <person name="Boguslavskiy L."/>
            <person name="Borowsky M."/>
            <person name="Boukhgalter B."/>
            <person name="Brunache A."/>
            <person name="Butler J."/>
            <person name="Calixte N."/>
            <person name="Calvo S."/>
            <person name="Camarata J."/>
            <person name="Campo K."/>
            <person name="Chang J."/>
            <person name="Cheshatsang Y."/>
            <person name="Citroen M."/>
            <person name="Collymore A."/>
            <person name="Considine T."/>
            <person name="Cook A."/>
            <person name="Cooke P."/>
            <person name="Corum B."/>
            <person name="Cuomo C."/>
            <person name="David R."/>
            <person name="Dawoe T."/>
            <person name="Degray S."/>
            <person name="Dodge S."/>
            <person name="Dooley K."/>
            <person name="Dorje P."/>
            <person name="Dorjee K."/>
            <person name="Dorris L."/>
            <person name="Duffey N."/>
            <person name="Dupes A."/>
            <person name="Elkins T."/>
            <person name="Engels R."/>
            <person name="Erickson J."/>
            <person name="Farina A."/>
            <person name="Faro S."/>
            <person name="Ferreira P."/>
            <person name="Fischer H."/>
            <person name="Fitzgerald M."/>
            <person name="Foley K."/>
            <person name="Gage D."/>
            <person name="Galagan J."/>
            <person name="Gearin G."/>
            <person name="Gnerre S."/>
            <person name="Gnirke A."/>
            <person name="Goyette A."/>
            <person name="Graham J."/>
            <person name="Grandbois E."/>
            <person name="Gyaltsen K."/>
            <person name="Hafez N."/>
            <person name="Hagopian D."/>
            <person name="Hagos B."/>
            <person name="Hall J."/>
            <person name="Hatcher B."/>
            <person name="Heller A."/>
            <person name="Higgins H."/>
            <person name="Honan T."/>
            <person name="Horn A."/>
            <person name="Houde N."/>
            <person name="Hughes L."/>
            <person name="Hulme W."/>
            <person name="Husby E."/>
            <person name="Iliev I."/>
            <person name="Jaffe D."/>
            <person name="Jones C."/>
            <person name="Kamal M."/>
            <person name="Kamat A."/>
            <person name="Kamvysselis M."/>
            <person name="Karlsson E."/>
            <person name="Kells C."/>
            <person name="Kieu A."/>
            <person name="Kisner P."/>
            <person name="Kodira C."/>
            <person name="Kulbokas E."/>
            <person name="Labutti K."/>
            <person name="Lama D."/>
            <person name="Landers T."/>
            <person name="Leger J."/>
            <person name="Levine S."/>
            <person name="Lewis D."/>
            <person name="Lewis T."/>
            <person name="Lindblad-toh K."/>
            <person name="Liu X."/>
            <person name="Lokyitsang T."/>
            <person name="Lokyitsang Y."/>
            <person name="Lucien O."/>
            <person name="Lui A."/>
            <person name="Ma L.J."/>
            <person name="Mabbitt R."/>
            <person name="Macdonald J."/>
            <person name="Maclean C."/>
            <person name="Major J."/>
            <person name="Manning J."/>
            <person name="Marabella R."/>
            <person name="Maru K."/>
            <person name="Matthews C."/>
            <person name="Mauceli E."/>
            <person name="Mccarthy M."/>
            <person name="Mcdonough S."/>
            <person name="Mcghee T."/>
            <person name="Meldrim J."/>
            <person name="Meneus L."/>
            <person name="Mesirov J."/>
            <person name="Mihalev A."/>
            <person name="Mihova T."/>
            <person name="Mikkelsen T."/>
            <person name="Mlenga V."/>
            <person name="Moru K."/>
            <person name="Mozes J."/>
            <person name="Mulrain L."/>
            <person name="Munson G."/>
            <person name="Naylor J."/>
            <person name="Newes C."/>
            <person name="Nguyen C."/>
            <person name="Nguyen N."/>
            <person name="Nguyen T."/>
            <person name="Nicol R."/>
            <person name="Nielsen C."/>
            <person name="Nizzari M."/>
            <person name="Norbu C."/>
            <person name="Norbu N."/>
            <person name="O'donnell P."/>
            <person name="Okoawo O."/>
            <person name="O'leary S."/>
            <person name="Omotosho B."/>
            <person name="O'neill K."/>
            <person name="Osman S."/>
            <person name="Parker S."/>
            <person name="Perrin D."/>
            <person name="Phunkhang P."/>
            <person name="Piqani B."/>
            <person name="Purcell S."/>
            <person name="Rachupka T."/>
            <person name="Ramasamy U."/>
            <person name="Rameau R."/>
            <person name="Ray V."/>
            <person name="Raymond C."/>
            <person name="Retta R."/>
            <person name="Richardson S."/>
            <person name="Rise C."/>
            <person name="Rodriguez J."/>
            <person name="Rogers J."/>
            <person name="Rogov P."/>
            <person name="Rutman M."/>
            <person name="Schupbach R."/>
            <person name="Seaman C."/>
            <person name="Settipalli S."/>
            <person name="Sharpe T."/>
            <person name="Sheridan J."/>
            <person name="Sherpa N."/>
            <person name="Shi J."/>
            <person name="Smirnov S."/>
            <person name="Smith C."/>
            <person name="Sougnez C."/>
            <person name="Spencer B."/>
            <person name="Stalker J."/>
            <person name="Stange-thomann N."/>
            <person name="Stavropoulos S."/>
            <person name="Stetson K."/>
            <person name="Stone C."/>
            <person name="Stone S."/>
            <person name="Stubbs M."/>
            <person name="Talamas J."/>
            <person name="Tchuinga P."/>
            <person name="Tenzing P."/>
            <person name="Tesfaye S."/>
            <person name="Theodore J."/>
            <person name="Thoulutsang Y."/>
            <person name="Topham K."/>
            <person name="Towey S."/>
            <person name="Tsamla T."/>
            <person name="Tsomo N."/>
            <person name="Vallee D."/>
            <person name="Vassiliev H."/>
            <person name="Venkataraman V."/>
            <person name="Vinson J."/>
            <person name="Vo A."/>
            <person name="Wade C."/>
            <person name="Wang S."/>
            <person name="Wangchuk T."/>
            <person name="Wangdi T."/>
            <person name="Whittaker C."/>
            <person name="Wilkinson J."/>
            <person name="Wu Y."/>
            <person name="Wyman D."/>
            <person name="Yadav S."/>
            <person name="Yang S."/>
            <person name="Yang X."/>
            <person name="Yeager S."/>
            <person name="Yee E."/>
            <person name="Young G."/>
            <person name="Zainoun J."/>
            <person name="Zembeck L."/>
            <person name="Zimmer A."/>
            <person name="Zody M."/>
            <person name="Lander E."/>
        </authorList>
    </citation>
    <scope>NUCLEOTIDE SEQUENCE [LARGE SCALE GENOMIC DNA]</scope>
</reference>
<dbReference type="HOGENOM" id="CLU_1142263_0_0_1"/>
<feature type="region of interest" description="Disordered" evidence="1">
    <location>
        <begin position="180"/>
        <end position="223"/>
    </location>
</feature>
<dbReference type="Proteomes" id="UP000007875">
    <property type="component" value="Unassembled WGS sequence"/>
</dbReference>
<dbReference type="Ensembl" id="ENSCSAVT00000017805.1">
    <property type="protein sequence ID" value="ENSCSAVP00000017613.1"/>
    <property type="gene ID" value="ENSCSAVG00000010366.1"/>
</dbReference>
<dbReference type="AlphaFoldDB" id="H2ZJ47"/>
<proteinExistence type="predicted"/>
<reference evidence="2" key="2">
    <citation type="submission" date="2025-08" db="UniProtKB">
        <authorList>
            <consortium name="Ensembl"/>
        </authorList>
    </citation>
    <scope>IDENTIFICATION</scope>
</reference>
<evidence type="ECO:0000256" key="1">
    <source>
        <dbReference type="SAM" id="MobiDB-lite"/>
    </source>
</evidence>
<keyword evidence="3" id="KW-1185">Reference proteome</keyword>
<evidence type="ECO:0000313" key="2">
    <source>
        <dbReference type="Ensembl" id="ENSCSAVP00000017613.1"/>
    </source>
</evidence>
<feature type="compositionally biased region" description="Polar residues" evidence="1">
    <location>
        <begin position="199"/>
        <end position="209"/>
    </location>
</feature>
<sequence>MVTRKFPEVTDNFLAEIEATKKKKPKSKPKGVKEPDKATSKMTDFFKMTKAKEASTKLQPSSEITPENSRKTKSNSETSKNTEINLKPAPIDDMSLLTTAMASFDITSKEKEETGFKCSKSKPGEPFRDITNSDRLGVPDSPTDHSFGLNFSLEGCQTPYKLGSQNDSFDMFCDLMSPSNSPCTQSKHRESSIRPFKHLSTTPIIQPTTDESHQPPNPPSSPVFLTLAERIRLRKASTTVTDN</sequence>
<feature type="region of interest" description="Disordered" evidence="1">
    <location>
        <begin position="112"/>
        <end position="141"/>
    </location>
</feature>
<reference evidence="2" key="3">
    <citation type="submission" date="2025-09" db="UniProtKB">
        <authorList>
            <consortium name="Ensembl"/>
        </authorList>
    </citation>
    <scope>IDENTIFICATION</scope>
</reference>
<evidence type="ECO:0000313" key="3">
    <source>
        <dbReference type="Proteomes" id="UP000007875"/>
    </source>
</evidence>
<feature type="region of interest" description="Disordered" evidence="1">
    <location>
        <begin position="18"/>
        <end position="91"/>
    </location>
</feature>
<feature type="compositionally biased region" description="Polar residues" evidence="1">
    <location>
        <begin position="56"/>
        <end position="67"/>
    </location>
</feature>
<organism evidence="2 3">
    <name type="scientific">Ciona savignyi</name>
    <name type="common">Pacific transparent sea squirt</name>
    <dbReference type="NCBI Taxonomy" id="51511"/>
    <lineage>
        <taxon>Eukaryota</taxon>
        <taxon>Metazoa</taxon>
        <taxon>Chordata</taxon>
        <taxon>Tunicata</taxon>
        <taxon>Ascidiacea</taxon>
        <taxon>Phlebobranchia</taxon>
        <taxon>Cionidae</taxon>
        <taxon>Ciona</taxon>
    </lineage>
</organism>